<dbReference type="EMBL" id="JANRMI010000004">
    <property type="protein sequence ID" value="MDG0817740.1"/>
    <property type="molecule type" value="Genomic_DNA"/>
</dbReference>
<dbReference type="Gene3D" id="3.30.2350.10">
    <property type="entry name" value="Pseudouridine synthase"/>
    <property type="match status" value="1"/>
</dbReference>
<accession>A0ABT6DLI8</accession>
<proteinExistence type="predicted"/>
<comment type="caution">
    <text evidence="2">The sequence shown here is derived from an EMBL/GenBank/DDBJ whole genome shotgun (WGS) entry which is preliminary data.</text>
</comment>
<dbReference type="PANTHER" id="PTHR21600">
    <property type="entry name" value="MITOCHONDRIAL RNA PSEUDOURIDINE SYNTHASE"/>
    <property type="match status" value="1"/>
</dbReference>
<dbReference type="RefSeq" id="WP_277579211.1">
    <property type="nucleotide sequence ID" value="NZ_JANRMI010000004.1"/>
</dbReference>
<dbReference type="PROSITE" id="PS01129">
    <property type="entry name" value="PSI_RLU"/>
    <property type="match status" value="1"/>
</dbReference>
<gene>
    <name evidence="2" type="ORF">NWE73_15270</name>
</gene>
<dbReference type="Proteomes" id="UP001152321">
    <property type="component" value="Unassembled WGS sequence"/>
</dbReference>
<sequence length="232" mass="26078">MNTLPIIAQDTSWIVINKPAGISVHNAGADSGQDVIQILKKQLKPGTFTDIHPVHRLDKETSGLLLIALNSKAAKELAEQFQERNCEKTYIAVLRGALPLSENWQSWGMAISDKSEGRKNPQGLSKDRVEARTDFKVVKVSHYFSLIEVKLLTGRQHQIRKHSAIAKHNIIGDGRYGDPKYNERMAKIYGTDRMFLHAARLKINIGGKERVFEAPRPEEFEALFREATPSPV</sequence>
<keyword evidence="3" id="KW-1185">Reference proteome</keyword>
<dbReference type="SUPFAM" id="SSF55120">
    <property type="entry name" value="Pseudouridine synthase"/>
    <property type="match status" value="1"/>
</dbReference>
<reference evidence="2" key="1">
    <citation type="submission" date="2022-08" db="EMBL/GenBank/DDBJ databases">
        <title>Novel Bdellovibrio Species Isolated from Svalbard: Designation Bdellovibrio svalbardensis.</title>
        <authorList>
            <person name="Mitchell R.J."/>
            <person name="Choi S.Y."/>
        </authorList>
    </citation>
    <scope>NUCLEOTIDE SEQUENCE</scope>
    <source>
        <strain evidence="2">PAP01</strain>
    </source>
</reference>
<evidence type="ECO:0000259" key="1">
    <source>
        <dbReference type="Pfam" id="PF00849"/>
    </source>
</evidence>
<dbReference type="InterPro" id="IPR050188">
    <property type="entry name" value="RluA_PseudoU_synthase"/>
</dbReference>
<dbReference type="CDD" id="cd02869">
    <property type="entry name" value="PseudoU_synth_RluA_like"/>
    <property type="match status" value="1"/>
</dbReference>
<dbReference type="Pfam" id="PF00849">
    <property type="entry name" value="PseudoU_synth_2"/>
    <property type="match status" value="1"/>
</dbReference>
<dbReference type="InterPro" id="IPR020103">
    <property type="entry name" value="PsdUridine_synth_cat_dom_sf"/>
</dbReference>
<organism evidence="2 3">
    <name type="scientific">Bdellovibrio svalbardensis</name>
    <dbReference type="NCBI Taxonomy" id="2972972"/>
    <lineage>
        <taxon>Bacteria</taxon>
        <taxon>Pseudomonadati</taxon>
        <taxon>Bdellovibrionota</taxon>
        <taxon>Bdellovibrionia</taxon>
        <taxon>Bdellovibrionales</taxon>
        <taxon>Pseudobdellovibrionaceae</taxon>
        <taxon>Bdellovibrio</taxon>
    </lineage>
</organism>
<evidence type="ECO:0000313" key="3">
    <source>
        <dbReference type="Proteomes" id="UP001152321"/>
    </source>
</evidence>
<evidence type="ECO:0000313" key="2">
    <source>
        <dbReference type="EMBL" id="MDG0817740.1"/>
    </source>
</evidence>
<name>A0ABT6DLI8_9BACT</name>
<protein>
    <submittedName>
        <fullName evidence="2">RNA pseudouridine synthase</fullName>
    </submittedName>
</protein>
<dbReference type="InterPro" id="IPR006145">
    <property type="entry name" value="PsdUridine_synth_RsuA/RluA"/>
</dbReference>
<dbReference type="InterPro" id="IPR006224">
    <property type="entry name" value="PsdUridine_synth_RluA-like_CS"/>
</dbReference>
<feature type="domain" description="Pseudouridine synthase RsuA/RluA-like" evidence="1">
    <location>
        <begin position="13"/>
        <end position="163"/>
    </location>
</feature>